<dbReference type="EMBL" id="GEDC01012342">
    <property type="protein sequence ID" value="JAS24956.1"/>
    <property type="molecule type" value="Transcribed_RNA"/>
</dbReference>
<keyword evidence="4" id="KW-0378">Hydrolase</keyword>
<keyword evidence="3" id="KW-0945">Host-virus interaction</keyword>
<comment type="subunit">
    <text evidence="11">Interacts with host IFNA1.</text>
</comment>
<keyword evidence="10" id="KW-0393">Immunoglobulin domain</keyword>
<keyword evidence="6" id="KW-0520">NAD</keyword>
<gene>
    <name evidence="17" type="ORF">g.15899</name>
</gene>
<keyword evidence="3" id="KW-0899">Viral immunoevasion</keyword>
<feature type="chain" id="PRO_5008581266" description="Soluble interferon alpha/beta receptor OPG204" evidence="14">
    <location>
        <begin position="21"/>
        <end position="486"/>
    </location>
</feature>
<evidence type="ECO:0000256" key="8">
    <source>
        <dbReference type="ARBA" id="ARBA00023180"/>
    </source>
</evidence>
<keyword evidence="14" id="KW-0732">Signal</keyword>
<evidence type="ECO:0000259" key="15">
    <source>
        <dbReference type="PROSITE" id="PS50104"/>
    </source>
</evidence>
<evidence type="ECO:0000256" key="11">
    <source>
        <dbReference type="ARBA" id="ARBA00038761"/>
    </source>
</evidence>
<dbReference type="InterPro" id="IPR035897">
    <property type="entry name" value="Toll_tir_struct_dom_sf"/>
</dbReference>
<comment type="function">
    <text evidence="13">Counteracts the antiviral effects of host IFN-alpha/beta and key IFN-inducible proteins involved in viral RNA degradation suxh as host OAS1. Acts as a soluble IFN-alpha receptor and thus inhibits the interaction between host IFN-alpha and its receptor.</text>
</comment>
<dbReference type="InterPro" id="IPR013783">
    <property type="entry name" value="Ig-like_fold"/>
</dbReference>
<feature type="domain" description="Ig-like" evidence="16">
    <location>
        <begin position="37"/>
        <end position="129"/>
    </location>
</feature>
<evidence type="ECO:0000259" key="16">
    <source>
        <dbReference type="PROSITE" id="PS50835"/>
    </source>
</evidence>
<keyword evidence="7" id="KW-1015">Disulfide bond</keyword>
<dbReference type="SUPFAM" id="SSF52200">
    <property type="entry name" value="Toll/Interleukin receptor TIR domain"/>
    <property type="match status" value="1"/>
</dbReference>
<evidence type="ECO:0000256" key="14">
    <source>
        <dbReference type="SAM" id="SignalP"/>
    </source>
</evidence>
<reference evidence="17" key="1">
    <citation type="submission" date="2015-12" db="EMBL/GenBank/DDBJ databases">
        <title>De novo transcriptome assembly of four potential Pierce s Disease insect vectors from Arizona vineyards.</title>
        <authorList>
            <person name="Tassone E.E."/>
        </authorList>
    </citation>
    <scope>NUCLEOTIDE SEQUENCE</scope>
</reference>
<dbReference type="InterPro" id="IPR003599">
    <property type="entry name" value="Ig_sub"/>
</dbReference>
<dbReference type="InterPro" id="IPR000157">
    <property type="entry name" value="TIR_dom"/>
</dbReference>
<evidence type="ECO:0000256" key="7">
    <source>
        <dbReference type="ARBA" id="ARBA00023157"/>
    </source>
</evidence>
<name>A0A1B6DGY4_9HEMI</name>
<evidence type="ECO:0000256" key="6">
    <source>
        <dbReference type="ARBA" id="ARBA00023027"/>
    </source>
</evidence>
<dbReference type="SMART" id="SM00409">
    <property type="entry name" value="IG"/>
    <property type="match status" value="2"/>
</dbReference>
<accession>A0A1B6DGY4</accession>
<proteinExistence type="inferred from homology"/>
<keyword evidence="3" id="KW-1090">Inhibition of host innate immune response by virus</keyword>
<dbReference type="PROSITE" id="PS50104">
    <property type="entry name" value="TIR"/>
    <property type="match status" value="1"/>
</dbReference>
<dbReference type="PROSITE" id="PS50835">
    <property type="entry name" value="IG_LIKE"/>
    <property type="match status" value="2"/>
</dbReference>
<dbReference type="InterPro" id="IPR036179">
    <property type="entry name" value="Ig-like_dom_sf"/>
</dbReference>
<dbReference type="PANTHER" id="PTHR11890">
    <property type="entry name" value="INTERLEUKIN-1 RECEPTOR FAMILY MEMBER"/>
    <property type="match status" value="1"/>
</dbReference>
<dbReference type="InterPro" id="IPR013151">
    <property type="entry name" value="Immunoglobulin_dom"/>
</dbReference>
<evidence type="ECO:0000313" key="17">
    <source>
        <dbReference type="EMBL" id="JAS24956.1"/>
    </source>
</evidence>
<evidence type="ECO:0000256" key="5">
    <source>
        <dbReference type="ARBA" id="ARBA00022830"/>
    </source>
</evidence>
<keyword evidence="8" id="KW-0325">Glycoprotein</keyword>
<dbReference type="GO" id="GO:0007165">
    <property type="term" value="P:signal transduction"/>
    <property type="evidence" value="ECO:0007669"/>
    <property type="project" value="InterPro"/>
</dbReference>
<keyword evidence="2" id="KW-0244">Early protein</keyword>
<dbReference type="PANTHER" id="PTHR11890:SF44">
    <property type="entry name" value="X-LINKED INTERLEUKIN-1 RECEPTOR ACCESSORY PROTEIN-LIKE 2"/>
    <property type="match status" value="1"/>
</dbReference>
<sequence>MNRLQFWFVCVLCVFAECLAQVDFCNQDRRNASLSSPGLQFTKELSGSEYAVGSNFKSLHCCAKGYRSIEWFKDDKAYPWPGDVSSFILYPESANQTIYSKALGVLDAGNYTCRVVNDSLTISHTTSLKVFDTSAYMDDPLPTYMLPNEHFVRLGDTARLYCEAFVGSSDLPDAANEVEWIRPGVNVSEEDQKRFMKKEIIRESKQIIGAYLFIRKVVKLDLGEYVCRISNAGDQIIRLSTVLREEEWVFTKPDNSVPWSSLILVTCACILSSLTVLMIYKRFALSVVLFLKQNLCKTDDSDNKEYDVMVCYSEKDAAFVLGVLKPALQHKYDYSTIGFQISAESVTPELKTAASLSRRLLVVLSPSLVDNQWTPATLYQTLNKLSNLHTNIICLFIKPLPQRELYKTDDGIKLKTLLQKTKVIQWENSTPLERRRFWTSLRLYLPIPTKKPVMETNVLTAINTSATEETIHTPFSKSNESLEILV</sequence>
<evidence type="ECO:0000256" key="2">
    <source>
        <dbReference type="ARBA" id="ARBA00022518"/>
    </source>
</evidence>
<evidence type="ECO:0000256" key="1">
    <source>
        <dbReference type="ARBA" id="ARBA00009752"/>
    </source>
</evidence>
<organism evidence="17">
    <name type="scientific">Clastoptera arizonana</name>
    <name type="common">Arizona spittle bug</name>
    <dbReference type="NCBI Taxonomy" id="38151"/>
    <lineage>
        <taxon>Eukaryota</taxon>
        <taxon>Metazoa</taxon>
        <taxon>Ecdysozoa</taxon>
        <taxon>Arthropoda</taxon>
        <taxon>Hexapoda</taxon>
        <taxon>Insecta</taxon>
        <taxon>Pterygota</taxon>
        <taxon>Neoptera</taxon>
        <taxon>Paraneoptera</taxon>
        <taxon>Hemiptera</taxon>
        <taxon>Auchenorrhyncha</taxon>
        <taxon>Cercopoidea</taxon>
        <taxon>Clastopteridae</taxon>
        <taxon>Clastoptera</taxon>
    </lineage>
</organism>
<evidence type="ECO:0000256" key="13">
    <source>
        <dbReference type="ARBA" id="ARBA00045444"/>
    </source>
</evidence>
<evidence type="ECO:0000256" key="9">
    <source>
        <dbReference type="ARBA" id="ARBA00023258"/>
    </source>
</evidence>
<evidence type="ECO:0000256" key="4">
    <source>
        <dbReference type="ARBA" id="ARBA00022801"/>
    </source>
</evidence>
<keyword evidence="5" id="KW-1114">Inhibition of host interferon signaling pathway by virus</keyword>
<keyword evidence="9" id="KW-0922">Interferon antiviral system evasion</keyword>
<evidence type="ECO:0000256" key="10">
    <source>
        <dbReference type="ARBA" id="ARBA00023319"/>
    </source>
</evidence>
<dbReference type="GO" id="GO:0039502">
    <property type="term" value="P:symbiont-mediated suppression of host type I interferon-mediated signaling pathway"/>
    <property type="evidence" value="ECO:0007669"/>
    <property type="project" value="UniProtKB-KW"/>
</dbReference>
<evidence type="ECO:0000256" key="12">
    <source>
        <dbReference type="ARBA" id="ARBA00041012"/>
    </source>
</evidence>
<dbReference type="AlphaFoldDB" id="A0A1B6DGY4"/>
<comment type="similarity">
    <text evidence="1">Belongs to the interleukin-1 receptor family.</text>
</comment>
<dbReference type="InterPro" id="IPR007110">
    <property type="entry name" value="Ig-like_dom"/>
</dbReference>
<protein>
    <recommendedName>
        <fullName evidence="12">Soluble interferon alpha/beta receptor OPG204</fullName>
    </recommendedName>
</protein>
<dbReference type="Gene3D" id="3.40.50.10140">
    <property type="entry name" value="Toll/interleukin-1 receptor homology (TIR) domain"/>
    <property type="match status" value="1"/>
</dbReference>
<dbReference type="GO" id="GO:0016787">
    <property type="term" value="F:hydrolase activity"/>
    <property type="evidence" value="ECO:0007669"/>
    <property type="project" value="UniProtKB-KW"/>
</dbReference>
<dbReference type="Pfam" id="PF00047">
    <property type="entry name" value="ig"/>
    <property type="match status" value="1"/>
</dbReference>
<dbReference type="Pfam" id="PF01582">
    <property type="entry name" value="TIR"/>
    <property type="match status" value="1"/>
</dbReference>
<feature type="signal peptide" evidence="14">
    <location>
        <begin position="1"/>
        <end position="20"/>
    </location>
</feature>
<dbReference type="SUPFAM" id="SSF48726">
    <property type="entry name" value="Immunoglobulin"/>
    <property type="match status" value="2"/>
</dbReference>
<feature type="domain" description="Ig-like" evidence="16">
    <location>
        <begin position="142"/>
        <end position="240"/>
    </location>
</feature>
<dbReference type="InterPro" id="IPR015621">
    <property type="entry name" value="IL-1_rcpt_fam"/>
</dbReference>
<evidence type="ECO:0000256" key="3">
    <source>
        <dbReference type="ARBA" id="ARBA00022632"/>
    </source>
</evidence>
<feature type="domain" description="TIR" evidence="15">
    <location>
        <begin position="304"/>
        <end position="445"/>
    </location>
</feature>
<dbReference type="PRINTS" id="PR01537">
    <property type="entry name" value="INTRLKN1R1F"/>
</dbReference>
<dbReference type="Gene3D" id="2.60.40.10">
    <property type="entry name" value="Immunoglobulins"/>
    <property type="match status" value="2"/>
</dbReference>